<protein>
    <submittedName>
        <fullName evidence="11">Lens fiber major intrinsic protein-like</fullName>
    </submittedName>
</protein>
<reference evidence="11" key="2">
    <citation type="submission" date="2025-08" db="UniProtKB">
        <authorList>
            <consortium name="RefSeq"/>
        </authorList>
    </citation>
    <scope>IDENTIFICATION</scope>
    <source>
        <strain evidence="11">S238N-H82</strain>
        <tissue evidence="11">Testes</tissue>
    </source>
</reference>
<reference evidence="10" key="1">
    <citation type="journal article" date="2020" name="Nat. Ecol. Evol.">
        <title>Deeply conserved synteny resolves early events in vertebrate evolution.</title>
        <authorList>
            <person name="Simakov O."/>
            <person name="Marletaz F."/>
            <person name="Yue J.X."/>
            <person name="O'Connell B."/>
            <person name="Jenkins J."/>
            <person name="Brandt A."/>
            <person name="Calef R."/>
            <person name="Tung C.H."/>
            <person name="Huang T.K."/>
            <person name="Schmutz J."/>
            <person name="Satoh N."/>
            <person name="Yu J.K."/>
            <person name="Putnam N.H."/>
            <person name="Green R.E."/>
            <person name="Rokhsar D.S."/>
        </authorList>
    </citation>
    <scope>NUCLEOTIDE SEQUENCE [LARGE SCALE GENOMIC DNA]</scope>
    <source>
        <strain evidence="10">S238N-H82</strain>
    </source>
</reference>
<keyword evidence="3 8" id="KW-0813">Transport</keyword>
<dbReference type="AlphaFoldDB" id="A0A9J7MZ80"/>
<dbReference type="GeneID" id="118420961"/>
<feature type="transmembrane region" description="Helical" evidence="9">
    <location>
        <begin position="21"/>
        <end position="46"/>
    </location>
</feature>
<feature type="transmembrane region" description="Helical" evidence="9">
    <location>
        <begin position="107"/>
        <end position="132"/>
    </location>
</feature>
<dbReference type="OMA" id="VEIMFTF"/>
<evidence type="ECO:0000256" key="2">
    <source>
        <dbReference type="ARBA" id="ARBA00006175"/>
    </source>
</evidence>
<dbReference type="InterPro" id="IPR022357">
    <property type="entry name" value="MIP_CS"/>
</dbReference>
<dbReference type="GO" id="GO:0005886">
    <property type="term" value="C:plasma membrane"/>
    <property type="evidence" value="ECO:0000318"/>
    <property type="project" value="GO_Central"/>
</dbReference>
<dbReference type="SUPFAM" id="SSF81338">
    <property type="entry name" value="Aquaporin-like"/>
    <property type="match status" value="1"/>
</dbReference>
<gene>
    <name evidence="11" type="primary">LOC118420961</name>
</gene>
<evidence type="ECO:0000256" key="6">
    <source>
        <dbReference type="ARBA" id="ARBA00022989"/>
    </source>
</evidence>
<keyword evidence="6 9" id="KW-1133">Transmembrane helix</keyword>
<feature type="transmembrane region" description="Helical" evidence="9">
    <location>
        <begin position="168"/>
        <end position="189"/>
    </location>
</feature>
<dbReference type="CDD" id="cd00333">
    <property type="entry name" value="MIP"/>
    <property type="match status" value="1"/>
</dbReference>
<dbReference type="GO" id="GO:0015250">
    <property type="term" value="F:water channel activity"/>
    <property type="evidence" value="ECO:0000318"/>
    <property type="project" value="GO_Central"/>
</dbReference>
<evidence type="ECO:0000256" key="7">
    <source>
        <dbReference type="ARBA" id="ARBA00023136"/>
    </source>
</evidence>
<dbReference type="InterPro" id="IPR000425">
    <property type="entry name" value="MIP"/>
</dbReference>
<keyword evidence="7 9" id="KW-0472">Membrane</keyword>
<dbReference type="OrthoDB" id="3222at2759"/>
<dbReference type="RefSeq" id="XP_035683956.1">
    <property type="nucleotide sequence ID" value="XM_035828063.1"/>
</dbReference>
<dbReference type="PRINTS" id="PR00783">
    <property type="entry name" value="MINTRINSICP"/>
</dbReference>
<dbReference type="InterPro" id="IPR034294">
    <property type="entry name" value="Aquaporin_transptr"/>
</dbReference>
<dbReference type="KEGG" id="bfo:118420961"/>
<dbReference type="Proteomes" id="UP000001554">
    <property type="component" value="Chromosome 8"/>
</dbReference>
<name>A0A9J7MZ80_BRAFL</name>
<evidence type="ECO:0000256" key="8">
    <source>
        <dbReference type="RuleBase" id="RU000477"/>
    </source>
</evidence>
<comment type="similarity">
    <text evidence="2 8">Belongs to the MIP/aquaporin (TC 1.A.8) family.</text>
</comment>
<evidence type="ECO:0000313" key="10">
    <source>
        <dbReference type="Proteomes" id="UP000001554"/>
    </source>
</evidence>
<accession>A0A9J7MZ80</accession>
<evidence type="ECO:0000256" key="9">
    <source>
        <dbReference type="SAM" id="Phobius"/>
    </source>
</evidence>
<dbReference type="GO" id="GO:0006833">
    <property type="term" value="P:water transport"/>
    <property type="evidence" value="ECO:0000318"/>
    <property type="project" value="GO_Central"/>
</dbReference>
<dbReference type="PANTHER" id="PTHR19139:SF199">
    <property type="entry name" value="MIP17260P"/>
    <property type="match status" value="1"/>
</dbReference>
<dbReference type="InterPro" id="IPR023271">
    <property type="entry name" value="Aquaporin-like"/>
</dbReference>
<dbReference type="Gene3D" id="1.20.1080.10">
    <property type="entry name" value="Glycerol uptake facilitator protein"/>
    <property type="match status" value="1"/>
</dbReference>
<feature type="transmembrane region" description="Helical" evidence="9">
    <location>
        <begin position="66"/>
        <end position="86"/>
    </location>
</feature>
<dbReference type="FunFam" id="1.20.1080.10:FF:000051">
    <property type="entry name" value="Uncharacterized protein"/>
    <property type="match status" value="1"/>
</dbReference>
<feature type="transmembrane region" description="Helical" evidence="9">
    <location>
        <begin position="248"/>
        <end position="268"/>
    </location>
</feature>
<feature type="transmembrane region" description="Helical" evidence="9">
    <location>
        <begin position="201"/>
        <end position="220"/>
    </location>
</feature>
<dbReference type="PANTHER" id="PTHR19139">
    <property type="entry name" value="AQUAPORIN TRANSPORTER"/>
    <property type="match status" value="1"/>
</dbReference>
<dbReference type="PROSITE" id="PS00221">
    <property type="entry name" value="MIP"/>
    <property type="match status" value="1"/>
</dbReference>
<sequence length="379" mass="41530">MARYRGRNLLYEKMDLDFWRAIFAEFLGTMLYVFVVCGAHVIVAVYNGVTTYASTPTDFPHDQVSPIIIGLASGLAYATMVQMFGLNSGGHFNPAVTIGMVIGQKITILRAFLYLCAQVVGGIAGAAIMYGLSPTSTVARNSLRNYIGITTPGMAESGFLTNADVTSAQALGVEIMFTFILVFTIFATVDPHRKVLGSASLSIGLPIAIASFAGLFHSGASLNPARSLGPAVIVDQNAIFTNRWTDHWVYWVGPILGGGVAALLYEFIFNPLRYIADDLDIVDQDVIDILKYLAHKYRGMYMMADAEPIVEDRYIVDGPRPSLKPNTPVYRKPYYVRANDAPYAMRSEPARTLPEPAYPMYPRAEPAYPLRQLNGPAPM</sequence>
<keyword evidence="10" id="KW-1185">Reference proteome</keyword>
<organism evidence="10 11">
    <name type="scientific">Branchiostoma floridae</name>
    <name type="common">Florida lancelet</name>
    <name type="synonym">Amphioxus</name>
    <dbReference type="NCBI Taxonomy" id="7739"/>
    <lineage>
        <taxon>Eukaryota</taxon>
        <taxon>Metazoa</taxon>
        <taxon>Chordata</taxon>
        <taxon>Cephalochordata</taxon>
        <taxon>Leptocardii</taxon>
        <taxon>Amphioxiformes</taxon>
        <taxon>Branchiostomatidae</taxon>
        <taxon>Branchiostoma</taxon>
    </lineage>
</organism>
<dbReference type="NCBIfam" id="TIGR00861">
    <property type="entry name" value="MIP"/>
    <property type="match status" value="1"/>
</dbReference>
<evidence type="ECO:0000256" key="4">
    <source>
        <dbReference type="ARBA" id="ARBA00022475"/>
    </source>
</evidence>
<evidence type="ECO:0000256" key="5">
    <source>
        <dbReference type="ARBA" id="ARBA00022692"/>
    </source>
</evidence>
<keyword evidence="5 8" id="KW-0812">Transmembrane</keyword>
<comment type="subcellular location">
    <subcellularLocation>
        <location evidence="1">Cell membrane</location>
        <topology evidence="1">Multi-pass membrane protein</topology>
    </subcellularLocation>
</comment>
<evidence type="ECO:0000256" key="3">
    <source>
        <dbReference type="ARBA" id="ARBA00022448"/>
    </source>
</evidence>
<dbReference type="Pfam" id="PF00230">
    <property type="entry name" value="MIP"/>
    <property type="match status" value="1"/>
</dbReference>
<evidence type="ECO:0000256" key="1">
    <source>
        <dbReference type="ARBA" id="ARBA00004651"/>
    </source>
</evidence>
<proteinExistence type="inferred from homology"/>
<keyword evidence="4" id="KW-1003">Cell membrane</keyword>
<evidence type="ECO:0000313" key="11">
    <source>
        <dbReference type="RefSeq" id="XP_035683956.1"/>
    </source>
</evidence>